<dbReference type="Gene3D" id="3.40.50.1000">
    <property type="entry name" value="HAD superfamily/HAD-like"/>
    <property type="match status" value="1"/>
</dbReference>
<feature type="transmembrane region" description="Helical" evidence="19">
    <location>
        <begin position="260"/>
        <end position="278"/>
    </location>
</feature>
<evidence type="ECO:0000256" key="3">
    <source>
        <dbReference type="ARBA" id="ARBA00004477"/>
    </source>
</evidence>
<evidence type="ECO:0000256" key="18">
    <source>
        <dbReference type="ARBA" id="ARBA00047282"/>
    </source>
</evidence>
<dbReference type="Proteomes" id="UP001356427">
    <property type="component" value="Unassembled WGS sequence"/>
</dbReference>
<dbReference type="Gene3D" id="2.70.150.10">
    <property type="entry name" value="Calcium-transporting ATPase, cytoplasmic transduction domain A"/>
    <property type="match status" value="1"/>
</dbReference>
<evidence type="ECO:0000313" key="22">
    <source>
        <dbReference type="Proteomes" id="UP001356427"/>
    </source>
</evidence>
<dbReference type="Gene3D" id="3.40.1110.10">
    <property type="entry name" value="Calcium-transporting ATPase, cytoplasmic domain N"/>
    <property type="match status" value="1"/>
</dbReference>
<dbReference type="SMART" id="SM00831">
    <property type="entry name" value="Cation_ATPase_N"/>
    <property type="match status" value="1"/>
</dbReference>
<feature type="domain" description="Cation-transporting P-type ATPase N-terminal" evidence="20">
    <location>
        <begin position="3"/>
        <end position="77"/>
    </location>
</feature>
<evidence type="ECO:0000256" key="12">
    <source>
        <dbReference type="ARBA" id="ARBA00022842"/>
    </source>
</evidence>
<evidence type="ECO:0000256" key="5">
    <source>
        <dbReference type="ARBA" id="ARBA00022448"/>
    </source>
</evidence>
<dbReference type="FunFam" id="3.40.50.1000:FF:000005">
    <property type="entry name" value="Calcium-transporting ATPase 1"/>
    <property type="match status" value="1"/>
</dbReference>
<dbReference type="InterPro" id="IPR023299">
    <property type="entry name" value="ATPase_P-typ_cyto_dom_N"/>
</dbReference>
<evidence type="ECO:0000256" key="6">
    <source>
        <dbReference type="ARBA" id="ARBA00022553"/>
    </source>
</evidence>
<keyword evidence="9 19" id="KW-0547">Nucleotide-binding</keyword>
<comment type="catalytic activity">
    <reaction evidence="18">
        <text>Ca(2+)(in) + ATP + H2O = Ca(2+)(out) + ADP + phosphate + H(+)</text>
        <dbReference type="Rhea" id="RHEA:18105"/>
        <dbReference type="ChEBI" id="CHEBI:15377"/>
        <dbReference type="ChEBI" id="CHEBI:15378"/>
        <dbReference type="ChEBI" id="CHEBI:29108"/>
        <dbReference type="ChEBI" id="CHEBI:30616"/>
        <dbReference type="ChEBI" id="CHEBI:43474"/>
        <dbReference type="ChEBI" id="CHEBI:456216"/>
        <dbReference type="EC" id="7.2.2.10"/>
    </reaction>
    <physiologicalReaction direction="left-to-right" evidence="18">
        <dbReference type="Rhea" id="RHEA:18106"/>
    </physiologicalReaction>
</comment>
<evidence type="ECO:0000256" key="8">
    <source>
        <dbReference type="ARBA" id="ARBA00022692"/>
    </source>
</evidence>
<comment type="caution">
    <text evidence="19">Lacks conserved residue(s) required for the propagation of feature annotation.</text>
</comment>
<keyword evidence="8 19" id="KW-0812">Transmembrane</keyword>
<dbReference type="FunFam" id="3.40.1110.10:FF:000003">
    <property type="entry name" value="Calcium-transporting ATPase"/>
    <property type="match status" value="1"/>
</dbReference>
<accession>A0AAN8LJS8</accession>
<dbReference type="InterPro" id="IPR018303">
    <property type="entry name" value="ATPase_P-typ_P_site"/>
</dbReference>
<dbReference type="SUPFAM" id="SSF81665">
    <property type="entry name" value="Calcium ATPase, transmembrane domain M"/>
    <property type="match status" value="1"/>
</dbReference>
<evidence type="ECO:0000256" key="19">
    <source>
        <dbReference type="RuleBase" id="RU361146"/>
    </source>
</evidence>
<dbReference type="GO" id="GO:0005524">
    <property type="term" value="F:ATP binding"/>
    <property type="evidence" value="ECO:0007669"/>
    <property type="project" value="UniProtKB-KW"/>
</dbReference>
<keyword evidence="10 19" id="KW-0106">Calcium</keyword>
<dbReference type="NCBIfam" id="TIGR01116">
    <property type="entry name" value="ATPase-IIA1_Ca"/>
    <property type="match status" value="1"/>
</dbReference>
<dbReference type="InterPro" id="IPR023298">
    <property type="entry name" value="ATPase_P-typ_TM_dom_sf"/>
</dbReference>
<dbReference type="SUPFAM" id="SSF81653">
    <property type="entry name" value="Calcium ATPase, transduction domain A"/>
    <property type="match status" value="1"/>
</dbReference>
<keyword evidence="15 19" id="KW-1133">Transmembrane helix</keyword>
<evidence type="ECO:0000256" key="2">
    <source>
        <dbReference type="ARBA" id="ARBA00004326"/>
    </source>
</evidence>
<keyword evidence="13" id="KW-0703">Sarcoplasmic reticulum</keyword>
<evidence type="ECO:0000256" key="17">
    <source>
        <dbReference type="ARBA" id="ARBA00023136"/>
    </source>
</evidence>
<keyword evidence="14" id="KW-1278">Translocase</keyword>
<dbReference type="Pfam" id="PF13246">
    <property type="entry name" value="Cation_ATPase"/>
    <property type="match status" value="1"/>
</dbReference>
<name>A0AAN8LJS8_9TELE</name>
<keyword evidence="12" id="KW-0460">Magnesium</keyword>
<feature type="transmembrane region" description="Helical" evidence="19">
    <location>
        <begin position="84"/>
        <end position="107"/>
    </location>
</feature>
<dbReference type="Pfam" id="PF08282">
    <property type="entry name" value="Hydrolase_3"/>
    <property type="match status" value="1"/>
</dbReference>
<dbReference type="PANTHER" id="PTHR42861">
    <property type="entry name" value="CALCIUM-TRANSPORTING ATPASE"/>
    <property type="match status" value="1"/>
</dbReference>
<comment type="similarity">
    <text evidence="4 19">Belongs to the cation transport ATPase (P-type) (TC 3.A.3) family. Type IIA subfamily.</text>
</comment>
<protein>
    <recommendedName>
        <fullName evidence="19">Calcium-transporting ATPase</fullName>
        <ecNumber evidence="19">7.2.2.10</ecNumber>
    </recommendedName>
</protein>
<dbReference type="InterPro" id="IPR059000">
    <property type="entry name" value="ATPase_P-type_domA"/>
</dbReference>
<feature type="transmembrane region" description="Helical" evidence="19">
    <location>
        <begin position="60"/>
        <end position="78"/>
    </location>
</feature>
<dbReference type="EC" id="7.2.2.10" evidence="19"/>
<keyword evidence="7 19" id="KW-0109">Calcium transport</keyword>
<keyword evidence="6" id="KW-0597">Phosphoprotein</keyword>
<comment type="cofactor">
    <cofactor evidence="1">
        <name>Mg(2+)</name>
        <dbReference type="ChEBI" id="CHEBI:18420"/>
    </cofactor>
</comment>
<dbReference type="InterPro" id="IPR036412">
    <property type="entry name" value="HAD-like_sf"/>
</dbReference>
<dbReference type="PROSITE" id="PS00154">
    <property type="entry name" value="ATPASE_E1_E2"/>
    <property type="match status" value="1"/>
</dbReference>
<dbReference type="AlphaFoldDB" id="A0AAN8LJS8"/>
<keyword evidence="17 19" id="KW-0472">Membrane</keyword>
<proteinExistence type="inferred from homology"/>
<evidence type="ECO:0000256" key="13">
    <source>
        <dbReference type="ARBA" id="ARBA00022951"/>
    </source>
</evidence>
<dbReference type="FunFam" id="1.20.1110.10:FF:000065">
    <property type="entry name" value="Sarcoplasmic/endoplasmic reticulum calcium ATPase 1"/>
    <property type="match status" value="3"/>
</dbReference>
<dbReference type="SFLD" id="SFLDG00002">
    <property type="entry name" value="C1.7:_P-type_atpase_like"/>
    <property type="match status" value="1"/>
</dbReference>
<comment type="caution">
    <text evidence="21">The sequence shown here is derived from an EMBL/GenBank/DDBJ whole genome shotgun (WGS) entry which is preliminary data.</text>
</comment>
<evidence type="ECO:0000256" key="10">
    <source>
        <dbReference type="ARBA" id="ARBA00022837"/>
    </source>
</evidence>
<keyword evidence="11 19" id="KW-0067">ATP-binding</keyword>
<organism evidence="21 22">
    <name type="scientific">Coregonus suidteri</name>
    <dbReference type="NCBI Taxonomy" id="861788"/>
    <lineage>
        <taxon>Eukaryota</taxon>
        <taxon>Metazoa</taxon>
        <taxon>Chordata</taxon>
        <taxon>Craniata</taxon>
        <taxon>Vertebrata</taxon>
        <taxon>Euteleostomi</taxon>
        <taxon>Actinopterygii</taxon>
        <taxon>Neopterygii</taxon>
        <taxon>Teleostei</taxon>
        <taxon>Protacanthopterygii</taxon>
        <taxon>Salmoniformes</taxon>
        <taxon>Salmonidae</taxon>
        <taxon>Coregoninae</taxon>
        <taxon>Coregonus</taxon>
    </lineage>
</organism>
<dbReference type="SFLD" id="SFLDF00027">
    <property type="entry name" value="p-type_atpase"/>
    <property type="match status" value="1"/>
</dbReference>
<dbReference type="Pfam" id="PF00690">
    <property type="entry name" value="Cation_ATPase_N"/>
    <property type="match status" value="1"/>
</dbReference>
<evidence type="ECO:0000256" key="4">
    <source>
        <dbReference type="ARBA" id="ARBA00005675"/>
    </source>
</evidence>
<evidence type="ECO:0000256" key="11">
    <source>
        <dbReference type="ARBA" id="ARBA00022840"/>
    </source>
</evidence>
<sequence>MENAHTKTPAECLAFFGVNMETGLTPDQVKKNLAKYGPNALPAEEGKTTWELIVEQFEDLLVRILLLAACISFVLAWFEEGEETVTAFVEPFVILLILIANAVVGVWQERNAEDAIEALKEYEPEMGKVFRTDRKSVQKIKANVMVPGDIVEVSVGDKVPADIRIVAIRSTTLRIDQSILTGESVSVIKHTDPVPDPRAVNQDKKNMLFSGTNVAAGRAIGVVVATGVSTEIGKIRDQMVATEQEKTPLQAKLDEFGEQLSKVISLICVAVWAINIGHFNDPVHGGSWIRGAVYYFKIAIALAVAAIPEGLPAVITTCLALGTRRMAKKNAIVRSLPSVETLGCTSVICSDKTGTLTTNQMCVTKMFIIKNVHGNHVNLDMFDISGSKYTPEGEVSQEGVKTPCGSYDGLVELATISSLCNDSSLDYNEAKKIYEKVGEATETAMCCLVEKMNVFNSNVTGLSKPDRANACCAVIKQLMKKEFTLEFSRDRKSMSVYCTPVKGDGGAKMFVKGAPEGVIDRCAYVRVGTTRVPLTGAVKDKILAVIKEWGCGRDTLRCLALATRDTPLKVEEMKLEDSTKFIDYETDLTFVGCVGMLDPPRKEVTPAIELCKAAGIRVIMITGDNKGTAVAICRRIGIFTEDEDVTGKAFTGREFDDLPSFEQQSDAVRKASCYARVEPSHKSKIVGFLQGQDEITAMTGDGVNDAPALKKAEIGIAMGSGTAVAKSASEMVLADDNFSSIVSAVEEGRAIYNNMKQFIRYLISSNVGEVVCIFLTAALGLPEALIPVQLLWVKPGD</sequence>
<dbReference type="Gene3D" id="1.20.1110.10">
    <property type="entry name" value="Calcium-transporting ATPase, transmembrane domain"/>
    <property type="match status" value="1"/>
</dbReference>
<evidence type="ECO:0000256" key="1">
    <source>
        <dbReference type="ARBA" id="ARBA00001946"/>
    </source>
</evidence>
<evidence type="ECO:0000256" key="15">
    <source>
        <dbReference type="ARBA" id="ARBA00022989"/>
    </source>
</evidence>
<evidence type="ECO:0000256" key="9">
    <source>
        <dbReference type="ARBA" id="ARBA00022741"/>
    </source>
</evidence>
<dbReference type="GO" id="GO:0016887">
    <property type="term" value="F:ATP hydrolysis activity"/>
    <property type="evidence" value="ECO:0007669"/>
    <property type="project" value="InterPro"/>
</dbReference>
<evidence type="ECO:0000256" key="14">
    <source>
        <dbReference type="ARBA" id="ARBA00022967"/>
    </source>
</evidence>
<evidence type="ECO:0000313" key="21">
    <source>
        <dbReference type="EMBL" id="KAK6302161.1"/>
    </source>
</evidence>
<dbReference type="InterPro" id="IPR044492">
    <property type="entry name" value="P_typ_ATPase_HD_dom"/>
</dbReference>
<evidence type="ECO:0000256" key="7">
    <source>
        <dbReference type="ARBA" id="ARBA00022568"/>
    </source>
</evidence>
<dbReference type="NCBIfam" id="TIGR01494">
    <property type="entry name" value="ATPase_P-type"/>
    <property type="match status" value="2"/>
</dbReference>
<dbReference type="InterPro" id="IPR008250">
    <property type="entry name" value="ATPase_P-typ_transduc_dom_A_sf"/>
</dbReference>
<evidence type="ECO:0000259" key="20">
    <source>
        <dbReference type="SMART" id="SM00831"/>
    </source>
</evidence>
<gene>
    <name evidence="21" type="ORF">J4Q44_G00282140</name>
</gene>
<dbReference type="InterPro" id="IPR004014">
    <property type="entry name" value="ATPase_P-typ_cation-transptr_N"/>
</dbReference>
<feature type="transmembrane region" description="Helical" evidence="19">
    <location>
        <begin position="758"/>
        <end position="781"/>
    </location>
</feature>
<comment type="function">
    <text evidence="19">Catalyzes the hydrolysis of ATP coupled with the transport of calcium.</text>
</comment>
<keyword evidence="5 19" id="KW-0813">Transport</keyword>
<dbReference type="SUPFAM" id="SSF56784">
    <property type="entry name" value="HAD-like"/>
    <property type="match status" value="1"/>
</dbReference>
<keyword evidence="16 19" id="KW-0406">Ion transport</keyword>
<comment type="subcellular location">
    <subcellularLocation>
        <location evidence="3">Endoplasmic reticulum membrane</location>
        <topology evidence="3">Multi-pass membrane protein</topology>
    </subcellularLocation>
    <subcellularLocation>
        <location evidence="19">Membrane</location>
        <topology evidence="19">Multi-pass membrane protein</topology>
    </subcellularLocation>
    <subcellularLocation>
        <location evidence="2">Sarcoplasmic reticulum membrane</location>
        <topology evidence="2">Multi-pass membrane protein</topology>
    </subcellularLocation>
</comment>
<dbReference type="FunFam" id="2.70.150.10:FF:000160">
    <property type="entry name" value="Sarcoplasmic/endoplasmic reticulum calcium ATPase 1"/>
    <property type="match status" value="1"/>
</dbReference>
<keyword evidence="22" id="KW-1185">Reference proteome</keyword>
<evidence type="ECO:0000256" key="16">
    <source>
        <dbReference type="ARBA" id="ARBA00023065"/>
    </source>
</evidence>
<dbReference type="CDD" id="cd02083">
    <property type="entry name" value="P-type_ATPase_SERCA"/>
    <property type="match status" value="1"/>
</dbReference>
<feature type="transmembrane region" description="Helical" evidence="19">
    <location>
        <begin position="298"/>
        <end position="321"/>
    </location>
</feature>
<dbReference type="PRINTS" id="PR00119">
    <property type="entry name" value="CATATPASE"/>
</dbReference>
<dbReference type="Pfam" id="PF00122">
    <property type="entry name" value="E1-E2_ATPase"/>
    <property type="match status" value="1"/>
</dbReference>
<reference evidence="21 22" key="1">
    <citation type="submission" date="2021-04" db="EMBL/GenBank/DDBJ databases">
        <authorList>
            <person name="De Guttry C."/>
            <person name="Zahm M."/>
            <person name="Klopp C."/>
            <person name="Cabau C."/>
            <person name="Louis A."/>
            <person name="Berthelot C."/>
            <person name="Parey E."/>
            <person name="Roest Crollius H."/>
            <person name="Montfort J."/>
            <person name="Robinson-Rechavi M."/>
            <person name="Bucao C."/>
            <person name="Bouchez O."/>
            <person name="Gislard M."/>
            <person name="Lluch J."/>
            <person name="Milhes M."/>
            <person name="Lampietro C."/>
            <person name="Lopez Roques C."/>
            <person name="Donnadieu C."/>
            <person name="Braasch I."/>
            <person name="Desvignes T."/>
            <person name="Postlethwait J."/>
            <person name="Bobe J."/>
            <person name="Wedekind C."/>
            <person name="Guiguen Y."/>
        </authorList>
    </citation>
    <scope>NUCLEOTIDE SEQUENCE [LARGE SCALE GENOMIC DNA]</scope>
    <source>
        <strain evidence="21">Cs_M1</strain>
        <tissue evidence="21">Blood</tissue>
    </source>
</reference>
<dbReference type="PRINTS" id="PR00120">
    <property type="entry name" value="HATPASE"/>
</dbReference>
<dbReference type="InterPro" id="IPR001757">
    <property type="entry name" value="P_typ_ATPase"/>
</dbReference>
<dbReference type="GO" id="GO:0033017">
    <property type="term" value="C:sarcoplasmic reticulum membrane"/>
    <property type="evidence" value="ECO:0007669"/>
    <property type="project" value="UniProtKB-SubCell"/>
</dbReference>
<dbReference type="SFLD" id="SFLDS00003">
    <property type="entry name" value="Haloacid_Dehalogenase"/>
    <property type="match status" value="1"/>
</dbReference>
<dbReference type="InterPro" id="IPR023214">
    <property type="entry name" value="HAD_sf"/>
</dbReference>
<dbReference type="InterPro" id="IPR005782">
    <property type="entry name" value="P-type_ATPase_IIA"/>
</dbReference>
<dbReference type="SUPFAM" id="SSF81660">
    <property type="entry name" value="Metal cation-transporting ATPase, ATP-binding domain N"/>
    <property type="match status" value="1"/>
</dbReference>
<dbReference type="EMBL" id="JAGTTL010000026">
    <property type="protein sequence ID" value="KAK6302161.1"/>
    <property type="molecule type" value="Genomic_DNA"/>
</dbReference>
<dbReference type="GO" id="GO:0005388">
    <property type="term" value="F:P-type calcium transporter activity"/>
    <property type="evidence" value="ECO:0007669"/>
    <property type="project" value="UniProtKB-EC"/>
</dbReference>